<keyword evidence="6" id="KW-0418">Kinase</keyword>
<dbReference type="SMART" id="SM00448">
    <property type="entry name" value="REC"/>
    <property type="match status" value="1"/>
</dbReference>
<dbReference type="InterPro" id="IPR005467">
    <property type="entry name" value="His_kinase_dom"/>
</dbReference>
<dbReference type="STRING" id="1121393.SAMN02745216_01586"/>
<evidence type="ECO:0000313" key="7">
    <source>
        <dbReference type="Proteomes" id="UP000183994"/>
    </source>
</evidence>
<evidence type="ECO:0000313" key="6">
    <source>
        <dbReference type="EMBL" id="SHJ40224.1"/>
    </source>
</evidence>
<evidence type="ECO:0000256" key="2">
    <source>
        <dbReference type="ARBA" id="ARBA00012438"/>
    </source>
</evidence>
<evidence type="ECO:0000256" key="1">
    <source>
        <dbReference type="ARBA" id="ARBA00000085"/>
    </source>
</evidence>
<dbReference type="InterPro" id="IPR036890">
    <property type="entry name" value="HATPase_C_sf"/>
</dbReference>
<protein>
    <recommendedName>
        <fullName evidence="2">histidine kinase</fullName>
        <ecNumber evidence="2">2.7.13.3</ecNumber>
    </recommendedName>
</protein>
<dbReference type="AlphaFoldDB" id="A0A1M6J0G7"/>
<dbReference type="Pfam" id="PF00072">
    <property type="entry name" value="Response_reg"/>
    <property type="match status" value="1"/>
</dbReference>
<dbReference type="InterPro" id="IPR011006">
    <property type="entry name" value="CheY-like_superfamily"/>
</dbReference>
<name>A0A1M6J0G7_9BACT</name>
<dbReference type="EC" id="2.7.13.3" evidence="2"/>
<keyword evidence="7" id="KW-1185">Reference proteome</keyword>
<dbReference type="PRINTS" id="PR00344">
    <property type="entry name" value="BCTRLSENSOR"/>
</dbReference>
<dbReference type="SUPFAM" id="SSF55874">
    <property type="entry name" value="ATPase domain of HSP90 chaperone/DNA topoisomerase II/histidine kinase"/>
    <property type="match status" value="1"/>
</dbReference>
<dbReference type="InterPro" id="IPR036097">
    <property type="entry name" value="HisK_dim/P_sf"/>
</dbReference>
<dbReference type="SUPFAM" id="SSF47384">
    <property type="entry name" value="Homodimeric domain of signal transducing histidine kinase"/>
    <property type="match status" value="1"/>
</dbReference>
<keyword evidence="3" id="KW-0597">Phosphoprotein</keyword>
<dbReference type="Gene3D" id="3.40.50.2300">
    <property type="match status" value="1"/>
</dbReference>
<gene>
    <name evidence="6" type="ORF">SAMN02745216_01586</name>
</gene>
<comment type="catalytic activity">
    <reaction evidence="1">
        <text>ATP + protein L-histidine = ADP + protein N-phospho-L-histidine.</text>
        <dbReference type="EC" id="2.7.13.3"/>
    </reaction>
</comment>
<dbReference type="SMART" id="SM00387">
    <property type="entry name" value="HATPase_c"/>
    <property type="match status" value="1"/>
</dbReference>
<sequence length="406" mass="45721">MRVLVADDDDIGRMVITRLLNKWGHETVPAKDGEEAWELFQKNPARIVITDWSMPKLSGLELCDRIRSNKFSRYVYIIILTSREGKENTVEALGAGADDFMSKPIDSAELNARLRVGLRIIQLEEDQQQARIHLLQSEKMASVGQLAAGVAHEINNPTGFVSSNLKTLGDYFDDLAGLVKKYKDFCIKIHDDSSCITLPLNDELNGILEYEQRIDLDYILEDTNDLIQDCRDGTERIKKIVNDLKDFAHPDEDEVKPANINQGLESTLNVVWNEIKYKAEVVKDLGDLPLVDCYPHRINQVFMNILVNAAQAIEDKGEIHIQTRDLGQEVEIKIRDTGKGISEEHLAKIYDPFFTTKEVGKGTGLGLNMAYNIINTHGGSIKCESAIGRGTTFIIRIPIARTRKEK</sequence>
<evidence type="ECO:0000259" key="4">
    <source>
        <dbReference type="PROSITE" id="PS50109"/>
    </source>
</evidence>
<dbReference type="RefSeq" id="WP_073474723.1">
    <property type="nucleotide sequence ID" value="NZ_FQZU01000007.1"/>
</dbReference>
<dbReference type="InterPro" id="IPR001789">
    <property type="entry name" value="Sig_transdc_resp-reg_receiver"/>
</dbReference>
<accession>A0A1M6J0G7</accession>
<dbReference type="PANTHER" id="PTHR43065:SF50">
    <property type="entry name" value="HISTIDINE KINASE"/>
    <property type="match status" value="1"/>
</dbReference>
<feature type="domain" description="Response regulatory" evidence="5">
    <location>
        <begin position="2"/>
        <end position="118"/>
    </location>
</feature>
<dbReference type="PROSITE" id="PS50110">
    <property type="entry name" value="RESPONSE_REGULATORY"/>
    <property type="match status" value="1"/>
</dbReference>
<dbReference type="EMBL" id="FQZU01000007">
    <property type="protein sequence ID" value="SHJ40224.1"/>
    <property type="molecule type" value="Genomic_DNA"/>
</dbReference>
<dbReference type="InterPro" id="IPR003594">
    <property type="entry name" value="HATPase_dom"/>
</dbReference>
<dbReference type="GO" id="GO:0000155">
    <property type="term" value="F:phosphorelay sensor kinase activity"/>
    <property type="evidence" value="ECO:0007669"/>
    <property type="project" value="InterPro"/>
</dbReference>
<dbReference type="PROSITE" id="PS50109">
    <property type="entry name" value="HIS_KIN"/>
    <property type="match status" value="1"/>
</dbReference>
<dbReference type="InterPro" id="IPR004358">
    <property type="entry name" value="Sig_transdc_His_kin-like_C"/>
</dbReference>
<evidence type="ECO:0000256" key="3">
    <source>
        <dbReference type="PROSITE-ProRule" id="PRU00169"/>
    </source>
</evidence>
<dbReference type="PANTHER" id="PTHR43065">
    <property type="entry name" value="SENSOR HISTIDINE KINASE"/>
    <property type="match status" value="1"/>
</dbReference>
<dbReference type="Gene3D" id="3.30.565.10">
    <property type="entry name" value="Histidine kinase-like ATPase, C-terminal domain"/>
    <property type="match status" value="1"/>
</dbReference>
<feature type="modified residue" description="4-aspartylphosphate" evidence="3">
    <location>
        <position position="51"/>
    </location>
</feature>
<proteinExistence type="predicted"/>
<dbReference type="CDD" id="cd17574">
    <property type="entry name" value="REC_OmpR"/>
    <property type="match status" value="1"/>
</dbReference>
<dbReference type="SUPFAM" id="SSF52172">
    <property type="entry name" value="CheY-like"/>
    <property type="match status" value="1"/>
</dbReference>
<dbReference type="OrthoDB" id="9769169at2"/>
<feature type="domain" description="Histidine kinase" evidence="4">
    <location>
        <begin position="195"/>
        <end position="401"/>
    </location>
</feature>
<dbReference type="Proteomes" id="UP000183994">
    <property type="component" value="Unassembled WGS sequence"/>
</dbReference>
<organism evidence="6 7">
    <name type="scientific">Desulfatibacillum alkenivorans DSM 16219</name>
    <dbReference type="NCBI Taxonomy" id="1121393"/>
    <lineage>
        <taxon>Bacteria</taxon>
        <taxon>Pseudomonadati</taxon>
        <taxon>Thermodesulfobacteriota</taxon>
        <taxon>Desulfobacteria</taxon>
        <taxon>Desulfobacterales</taxon>
        <taxon>Desulfatibacillaceae</taxon>
        <taxon>Desulfatibacillum</taxon>
    </lineage>
</organism>
<dbReference type="Gene3D" id="1.10.287.130">
    <property type="match status" value="1"/>
</dbReference>
<reference evidence="7" key="1">
    <citation type="submission" date="2016-11" db="EMBL/GenBank/DDBJ databases">
        <authorList>
            <person name="Varghese N."/>
            <person name="Submissions S."/>
        </authorList>
    </citation>
    <scope>NUCLEOTIDE SEQUENCE [LARGE SCALE GENOMIC DNA]</scope>
    <source>
        <strain evidence="7">DSM 16219</strain>
    </source>
</reference>
<dbReference type="Pfam" id="PF02518">
    <property type="entry name" value="HATPase_c"/>
    <property type="match status" value="1"/>
</dbReference>
<keyword evidence="6" id="KW-0808">Transferase</keyword>
<evidence type="ECO:0000259" key="5">
    <source>
        <dbReference type="PROSITE" id="PS50110"/>
    </source>
</evidence>